<evidence type="ECO:0000313" key="16">
    <source>
        <dbReference type="Proteomes" id="UP001597493"/>
    </source>
</evidence>
<dbReference type="SMART" id="SM00304">
    <property type="entry name" value="HAMP"/>
    <property type="match status" value="1"/>
</dbReference>
<keyword evidence="12" id="KW-0175">Coiled coil</keyword>
<evidence type="ECO:0000256" key="4">
    <source>
        <dbReference type="ARBA" id="ARBA00022679"/>
    </source>
</evidence>
<dbReference type="Pfam" id="PF00672">
    <property type="entry name" value="HAMP"/>
    <property type="match status" value="1"/>
</dbReference>
<dbReference type="EMBL" id="JBHUMY010000006">
    <property type="protein sequence ID" value="MFD2660006.1"/>
    <property type="molecule type" value="Genomic_DNA"/>
</dbReference>
<keyword evidence="5 13" id="KW-0812">Transmembrane</keyword>
<dbReference type="Pfam" id="PF06580">
    <property type="entry name" value="His_kinase"/>
    <property type="match status" value="1"/>
</dbReference>
<feature type="domain" description="HAMP" evidence="14">
    <location>
        <begin position="307"/>
        <end position="360"/>
    </location>
</feature>
<reference evidence="16" key="1">
    <citation type="journal article" date="2019" name="Int. J. Syst. Evol. Microbiol.">
        <title>The Global Catalogue of Microorganisms (GCM) 10K type strain sequencing project: providing services to taxonomists for standard genome sequencing and annotation.</title>
        <authorList>
            <consortium name="The Broad Institute Genomics Platform"/>
            <consortium name="The Broad Institute Genome Sequencing Center for Infectious Disease"/>
            <person name="Wu L."/>
            <person name="Ma J."/>
        </authorList>
    </citation>
    <scope>NUCLEOTIDE SEQUENCE [LARGE SCALE GENOMIC DNA]</scope>
    <source>
        <strain evidence="16">TISTR 1827</strain>
    </source>
</reference>
<dbReference type="InterPro" id="IPR050640">
    <property type="entry name" value="Bact_2-comp_sensor_kinase"/>
</dbReference>
<evidence type="ECO:0000256" key="9">
    <source>
        <dbReference type="ARBA" id="ARBA00022989"/>
    </source>
</evidence>
<dbReference type="GO" id="GO:0004673">
    <property type="term" value="F:protein histidine kinase activity"/>
    <property type="evidence" value="ECO:0007669"/>
    <property type="project" value="UniProtKB-EC"/>
</dbReference>
<organism evidence="15 16">
    <name type="scientific">Paenibacillus thailandensis</name>
    <dbReference type="NCBI Taxonomy" id="393250"/>
    <lineage>
        <taxon>Bacteria</taxon>
        <taxon>Bacillati</taxon>
        <taxon>Bacillota</taxon>
        <taxon>Bacilli</taxon>
        <taxon>Bacillales</taxon>
        <taxon>Paenibacillaceae</taxon>
        <taxon>Paenibacillus</taxon>
    </lineage>
</organism>
<dbReference type="SUPFAM" id="SSF55874">
    <property type="entry name" value="ATPase domain of HSP90 chaperone/DNA topoisomerase II/histidine kinase"/>
    <property type="match status" value="1"/>
</dbReference>
<dbReference type="InterPro" id="IPR003594">
    <property type="entry name" value="HATPase_dom"/>
</dbReference>
<dbReference type="PANTHER" id="PTHR34220">
    <property type="entry name" value="SENSOR HISTIDINE KINASE YPDA"/>
    <property type="match status" value="1"/>
</dbReference>
<evidence type="ECO:0000256" key="11">
    <source>
        <dbReference type="ARBA" id="ARBA00023136"/>
    </source>
</evidence>
<keyword evidence="10" id="KW-0902">Two-component regulatory system</keyword>
<evidence type="ECO:0000259" key="14">
    <source>
        <dbReference type="PROSITE" id="PS50885"/>
    </source>
</evidence>
<accession>A0ABW5QU70</accession>
<feature type="transmembrane region" description="Helical" evidence="13">
    <location>
        <begin position="285"/>
        <end position="305"/>
    </location>
</feature>
<dbReference type="Pfam" id="PF02518">
    <property type="entry name" value="HATPase_c"/>
    <property type="match status" value="1"/>
</dbReference>
<sequence>MNMLRNPILFKTLRFKLIFSFVIIVIPVIAFMIYNNLYAIQVVRSQVAQSNKNLISLYMGQIDRNLEEIDKYLFGIASLETGLLVLETARERNPDAYSFERIQLYNKLKRDLPNYKTIDMFFVYSPANKDLIIVAENQTDYGVQLGIQSNIVDLLQSEGNPELSYEEWFVRRIGSEYNLMRVIQYGGVYIGAWGNVQDLMVPLNLLRLGDKGKAFLATDRFEPMTNRLFIQEHRIDLSFTGPDYELTGSDEKFMIVSEWSARGKFGLFAAIPDSTILANLPFLRWIVWFISIGAIILLPLGLFALRKHILTPVNRIVMAMRRAEDGNLDVRINYRPSAFEFAVMTDTFNRMLSQIQELKVNVMEEQLNLQKAELKHLQLQINPHFFLNSLNIIYNLAQVKDYKLIQEMAHSLVGYFRFMFRSNLSFVALRDEIEHTVNYLRIQEMRFPGMLTFDVSVPDELSFENVPPLVIQTFVENTIRHAVSMDKPIHIGIAVTKDGDGHLRICVRDTGRGFPQEVLTALRKQNERLVHEGEHIGIWNVQRRLRLLYKDQAQVRLSNAEIEGAVVEVRIPSVREAG</sequence>
<dbReference type="SUPFAM" id="SSF158472">
    <property type="entry name" value="HAMP domain-like"/>
    <property type="match status" value="1"/>
</dbReference>
<evidence type="ECO:0000256" key="5">
    <source>
        <dbReference type="ARBA" id="ARBA00022692"/>
    </source>
</evidence>
<dbReference type="EC" id="2.7.13.3" evidence="15"/>
<comment type="caution">
    <text evidence="15">The sequence shown here is derived from an EMBL/GenBank/DDBJ whole genome shotgun (WGS) entry which is preliminary data.</text>
</comment>
<gene>
    <name evidence="15" type="ORF">ACFSW5_06955</name>
</gene>
<evidence type="ECO:0000256" key="2">
    <source>
        <dbReference type="ARBA" id="ARBA00022475"/>
    </source>
</evidence>
<evidence type="ECO:0000256" key="8">
    <source>
        <dbReference type="ARBA" id="ARBA00022840"/>
    </source>
</evidence>
<feature type="transmembrane region" description="Helical" evidence="13">
    <location>
        <begin position="12"/>
        <end position="34"/>
    </location>
</feature>
<keyword evidence="7 15" id="KW-0418">Kinase</keyword>
<keyword evidence="4 15" id="KW-0808">Transferase</keyword>
<dbReference type="InterPro" id="IPR036890">
    <property type="entry name" value="HATPase_C_sf"/>
</dbReference>
<keyword evidence="8" id="KW-0067">ATP-binding</keyword>
<dbReference type="Gene3D" id="3.30.565.10">
    <property type="entry name" value="Histidine kinase-like ATPase, C-terminal domain"/>
    <property type="match status" value="1"/>
</dbReference>
<evidence type="ECO:0000256" key="1">
    <source>
        <dbReference type="ARBA" id="ARBA00004651"/>
    </source>
</evidence>
<evidence type="ECO:0000256" key="7">
    <source>
        <dbReference type="ARBA" id="ARBA00022777"/>
    </source>
</evidence>
<evidence type="ECO:0000256" key="10">
    <source>
        <dbReference type="ARBA" id="ARBA00023012"/>
    </source>
</evidence>
<keyword evidence="11 13" id="KW-0472">Membrane</keyword>
<dbReference type="Gene3D" id="6.10.340.10">
    <property type="match status" value="1"/>
</dbReference>
<keyword evidence="16" id="KW-1185">Reference proteome</keyword>
<dbReference type="CDD" id="cd06225">
    <property type="entry name" value="HAMP"/>
    <property type="match status" value="1"/>
</dbReference>
<dbReference type="PANTHER" id="PTHR34220:SF11">
    <property type="entry name" value="SENSOR PROTEIN KINASE HPTS"/>
    <property type="match status" value="1"/>
</dbReference>
<evidence type="ECO:0000256" key="6">
    <source>
        <dbReference type="ARBA" id="ARBA00022741"/>
    </source>
</evidence>
<dbReference type="RefSeq" id="WP_379270677.1">
    <property type="nucleotide sequence ID" value="NZ_JBHUGT010000044.1"/>
</dbReference>
<dbReference type="InterPro" id="IPR003660">
    <property type="entry name" value="HAMP_dom"/>
</dbReference>
<keyword evidence="3" id="KW-0597">Phosphoprotein</keyword>
<dbReference type="Proteomes" id="UP001597493">
    <property type="component" value="Unassembled WGS sequence"/>
</dbReference>
<keyword evidence="2" id="KW-1003">Cell membrane</keyword>
<protein>
    <submittedName>
        <fullName evidence="15">Sensor histidine kinase</fullName>
        <ecNumber evidence="15">2.7.13.3</ecNumber>
    </submittedName>
</protein>
<keyword evidence="6" id="KW-0547">Nucleotide-binding</keyword>
<comment type="subcellular location">
    <subcellularLocation>
        <location evidence="1">Cell membrane</location>
        <topology evidence="1">Multi-pass membrane protein</topology>
    </subcellularLocation>
</comment>
<evidence type="ECO:0000256" key="3">
    <source>
        <dbReference type="ARBA" id="ARBA00022553"/>
    </source>
</evidence>
<evidence type="ECO:0000256" key="13">
    <source>
        <dbReference type="SAM" id="Phobius"/>
    </source>
</evidence>
<evidence type="ECO:0000256" key="12">
    <source>
        <dbReference type="SAM" id="Coils"/>
    </source>
</evidence>
<evidence type="ECO:0000313" key="15">
    <source>
        <dbReference type="EMBL" id="MFD2660006.1"/>
    </source>
</evidence>
<proteinExistence type="predicted"/>
<feature type="coiled-coil region" evidence="12">
    <location>
        <begin position="355"/>
        <end position="382"/>
    </location>
</feature>
<dbReference type="PROSITE" id="PS50885">
    <property type="entry name" value="HAMP"/>
    <property type="match status" value="1"/>
</dbReference>
<dbReference type="InterPro" id="IPR010559">
    <property type="entry name" value="Sig_transdc_His_kin_internal"/>
</dbReference>
<name>A0ABW5QU70_9BACL</name>
<keyword evidence="9 13" id="KW-1133">Transmembrane helix</keyword>